<feature type="non-terminal residue" evidence="2">
    <location>
        <position position="141"/>
    </location>
</feature>
<protein>
    <submittedName>
        <fullName evidence="2">Uncharacterized protein</fullName>
    </submittedName>
</protein>
<sequence length="141" mass="15948">MYPHRMDQQLIFSPSHDQAQSSKQNVYIGPALDKVGEHDVPTPPLLIQTENALQSLSKAFSKWHPFQTANPLLKLNSAAAWDGTQKLVEISGVVVPTTNFIYKFYCVKYNLLLFSFSFLFVLSIFVFVVVAVICLVCYNKM</sequence>
<organism evidence="2">
    <name type="scientific">Aquarana catesbeiana</name>
    <name type="common">American bullfrog</name>
    <name type="synonym">Rana catesbeiana</name>
    <dbReference type="NCBI Taxonomy" id="8400"/>
    <lineage>
        <taxon>Eukaryota</taxon>
        <taxon>Metazoa</taxon>
        <taxon>Chordata</taxon>
        <taxon>Craniata</taxon>
        <taxon>Vertebrata</taxon>
        <taxon>Euteleostomi</taxon>
        <taxon>Amphibia</taxon>
        <taxon>Batrachia</taxon>
        <taxon>Anura</taxon>
        <taxon>Neobatrachia</taxon>
        <taxon>Ranoidea</taxon>
        <taxon>Ranidae</taxon>
        <taxon>Aquarana</taxon>
    </lineage>
</organism>
<feature type="transmembrane region" description="Helical" evidence="1">
    <location>
        <begin position="111"/>
        <end position="138"/>
    </location>
</feature>
<evidence type="ECO:0000256" key="1">
    <source>
        <dbReference type="SAM" id="Phobius"/>
    </source>
</evidence>
<dbReference type="OrthoDB" id="270970at2759"/>
<evidence type="ECO:0000313" key="2">
    <source>
        <dbReference type="EMBL" id="PIO39119.1"/>
    </source>
</evidence>
<keyword evidence="1" id="KW-0472">Membrane</keyword>
<proteinExistence type="predicted"/>
<dbReference type="AlphaFoldDB" id="A0A2G9SG03"/>
<gene>
    <name evidence="2" type="ORF">AB205_0004710</name>
</gene>
<accession>A0A2G9SG03</accession>
<dbReference type="EMBL" id="KV924233">
    <property type="protein sequence ID" value="PIO39119.1"/>
    <property type="molecule type" value="Genomic_DNA"/>
</dbReference>
<name>A0A2G9SG03_AQUCT</name>
<reference evidence="2" key="1">
    <citation type="submission" date="2017-08" db="EMBL/GenBank/DDBJ databases">
        <title>Assembly of the North American Bullfrog Genome.</title>
        <authorList>
            <person name="Warren R.L."/>
            <person name="Vandervalk B.P."/>
            <person name="Kucuk E."/>
            <person name="Birol I."/>
            <person name="Helbing C."/>
            <person name="Pandoh P."/>
            <person name="Behsaz B."/>
            <person name="Mohamadi H."/>
            <person name="Chu J."/>
            <person name="Jackman S."/>
            <person name="Hammond S.A."/>
            <person name="Veldhoen N."/>
            <person name="Kirk H."/>
            <person name="Zhao Y."/>
            <person name="Coope R."/>
            <person name="Pleasance S."/>
            <person name="Moore R."/>
            <person name="Holt R."/>
        </authorList>
    </citation>
    <scope>NUCLEOTIDE SEQUENCE</scope>
    <source>
        <strain evidence="2">Bruno</strain>
        <tissue evidence="2">Liver</tissue>
    </source>
</reference>
<keyword evidence="1" id="KW-1133">Transmembrane helix</keyword>
<keyword evidence="1" id="KW-0812">Transmembrane</keyword>